<organism evidence="9 10">
    <name type="scientific">Gloeophyllum trabeum (strain ATCC 11539 / FP-39264 / Madison 617)</name>
    <name type="common">Brown rot fungus</name>
    <dbReference type="NCBI Taxonomy" id="670483"/>
    <lineage>
        <taxon>Eukaryota</taxon>
        <taxon>Fungi</taxon>
        <taxon>Dikarya</taxon>
        <taxon>Basidiomycota</taxon>
        <taxon>Agaricomycotina</taxon>
        <taxon>Agaricomycetes</taxon>
        <taxon>Gloeophyllales</taxon>
        <taxon>Gloeophyllaceae</taxon>
        <taxon>Gloeophyllum</taxon>
    </lineage>
</organism>
<dbReference type="InterPro" id="IPR033121">
    <property type="entry name" value="PEPTIDASE_A1"/>
</dbReference>
<dbReference type="AlphaFoldDB" id="S7RI15"/>
<dbReference type="CDD" id="cd05471">
    <property type="entry name" value="pepsin_like"/>
    <property type="match status" value="1"/>
</dbReference>
<comment type="similarity">
    <text evidence="1 6">Belongs to the peptidase A1 family.</text>
</comment>
<dbReference type="InterPro" id="IPR034164">
    <property type="entry name" value="Pepsin-like_dom"/>
</dbReference>
<dbReference type="PANTHER" id="PTHR47966:SF6">
    <property type="entry name" value="PEPTIDASE A1 DOMAIN-CONTAINING PROTEIN"/>
    <property type="match status" value="1"/>
</dbReference>
<reference evidence="9 10" key="1">
    <citation type="journal article" date="2012" name="Science">
        <title>The Paleozoic origin of enzymatic lignin decomposition reconstructed from 31 fungal genomes.</title>
        <authorList>
            <person name="Floudas D."/>
            <person name="Binder M."/>
            <person name="Riley R."/>
            <person name="Barry K."/>
            <person name="Blanchette R.A."/>
            <person name="Henrissat B."/>
            <person name="Martinez A.T."/>
            <person name="Otillar R."/>
            <person name="Spatafora J.W."/>
            <person name="Yadav J.S."/>
            <person name="Aerts A."/>
            <person name="Benoit I."/>
            <person name="Boyd A."/>
            <person name="Carlson A."/>
            <person name="Copeland A."/>
            <person name="Coutinho P.M."/>
            <person name="de Vries R.P."/>
            <person name="Ferreira P."/>
            <person name="Findley K."/>
            <person name="Foster B."/>
            <person name="Gaskell J."/>
            <person name="Glotzer D."/>
            <person name="Gorecki P."/>
            <person name="Heitman J."/>
            <person name="Hesse C."/>
            <person name="Hori C."/>
            <person name="Igarashi K."/>
            <person name="Jurgens J.A."/>
            <person name="Kallen N."/>
            <person name="Kersten P."/>
            <person name="Kohler A."/>
            <person name="Kuees U."/>
            <person name="Kumar T.K.A."/>
            <person name="Kuo A."/>
            <person name="LaButti K."/>
            <person name="Larrondo L.F."/>
            <person name="Lindquist E."/>
            <person name="Ling A."/>
            <person name="Lombard V."/>
            <person name="Lucas S."/>
            <person name="Lundell T."/>
            <person name="Martin R."/>
            <person name="McLaughlin D.J."/>
            <person name="Morgenstern I."/>
            <person name="Morin E."/>
            <person name="Murat C."/>
            <person name="Nagy L.G."/>
            <person name="Nolan M."/>
            <person name="Ohm R.A."/>
            <person name="Patyshakuliyeva A."/>
            <person name="Rokas A."/>
            <person name="Ruiz-Duenas F.J."/>
            <person name="Sabat G."/>
            <person name="Salamov A."/>
            <person name="Samejima M."/>
            <person name="Schmutz J."/>
            <person name="Slot J.C."/>
            <person name="St John F."/>
            <person name="Stenlid J."/>
            <person name="Sun H."/>
            <person name="Sun S."/>
            <person name="Syed K."/>
            <person name="Tsang A."/>
            <person name="Wiebenga A."/>
            <person name="Young D."/>
            <person name="Pisabarro A."/>
            <person name="Eastwood D.C."/>
            <person name="Martin F."/>
            <person name="Cullen D."/>
            <person name="Grigoriev I.V."/>
            <person name="Hibbett D.S."/>
        </authorList>
    </citation>
    <scope>NUCLEOTIDE SEQUENCE [LARGE SCALE GENOMIC DNA]</scope>
    <source>
        <strain evidence="9 10">ATCC 11539</strain>
    </source>
</reference>
<evidence type="ECO:0000256" key="4">
    <source>
        <dbReference type="ARBA" id="ARBA00022801"/>
    </source>
</evidence>
<keyword evidence="7" id="KW-0732">Signal</keyword>
<evidence type="ECO:0000313" key="10">
    <source>
        <dbReference type="Proteomes" id="UP000030669"/>
    </source>
</evidence>
<dbReference type="InterPro" id="IPR021109">
    <property type="entry name" value="Peptidase_aspartic_dom_sf"/>
</dbReference>
<keyword evidence="2 6" id="KW-0645">Protease</keyword>
<dbReference type="HOGENOM" id="CLU_013253_1_2_1"/>
<feature type="active site" evidence="5">
    <location>
        <position position="301"/>
    </location>
</feature>
<dbReference type="PRINTS" id="PR00792">
    <property type="entry name" value="PEPSIN"/>
</dbReference>
<evidence type="ECO:0000256" key="3">
    <source>
        <dbReference type="ARBA" id="ARBA00022750"/>
    </source>
</evidence>
<evidence type="ECO:0000256" key="2">
    <source>
        <dbReference type="ARBA" id="ARBA00022670"/>
    </source>
</evidence>
<proteinExistence type="inferred from homology"/>
<keyword evidence="4 6" id="KW-0378">Hydrolase</keyword>
<dbReference type="Gene3D" id="2.40.70.10">
    <property type="entry name" value="Acid Proteases"/>
    <property type="match status" value="2"/>
</dbReference>
<dbReference type="SUPFAM" id="SSF50630">
    <property type="entry name" value="Acid proteases"/>
    <property type="match status" value="1"/>
</dbReference>
<keyword evidence="3 6" id="KW-0064">Aspartyl protease</keyword>
<dbReference type="EMBL" id="KB469304">
    <property type="protein sequence ID" value="EPQ53925.1"/>
    <property type="molecule type" value="Genomic_DNA"/>
</dbReference>
<dbReference type="GO" id="GO:0004190">
    <property type="term" value="F:aspartic-type endopeptidase activity"/>
    <property type="evidence" value="ECO:0007669"/>
    <property type="project" value="UniProtKB-KW"/>
</dbReference>
<feature type="active site" evidence="5">
    <location>
        <position position="105"/>
    </location>
</feature>
<dbReference type="Pfam" id="PF00026">
    <property type="entry name" value="Asp"/>
    <property type="match status" value="1"/>
</dbReference>
<sequence>MMRAMTSLSVYLLVLSVLSVNCEPIPISSGTTIPIVRRSRDRTGANSEDWAQRNRNHVISKYAGGNDRVRRGSGMNLLTNQAVDGDYFGTIAVGTPPIAYNVILDTGSSDLWIASSSCTIGCTDPEGGVIPTFNSHLSSTFKNTGNSFNVHYGSGAASGVTVQDVVQMAGFQVKNQAFGLCDQVQGILSPPLSGLMGLAWSGLASQLTTPFWQTLASANAWSEPVMSFQLTRFNNATNVESLEPGGQFTMGFLNQSLYTGMIDYQNVPSDRLLYWTIPMTSLTVQGKMISPSPGEQYAAIDTGTTLIGGPPDAVSQIYANIPGSEPGTGGYTGYYLYPCSTKVNVTISFGGPAWPISSADFQHAALQDGSGKCIGAFFQIPTGTGVPSWIIGDSFLKNVYSVFRFSPPSVGFAALSSVATGMNGVQAPIPTATIGEPGTAVTATGISLRNDASGPSIGVWSLLPFGSGIETN</sequence>
<dbReference type="PROSITE" id="PS51767">
    <property type="entry name" value="PEPTIDASE_A1"/>
    <property type="match status" value="1"/>
</dbReference>
<dbReference type="KEGG" id="gtr:GLOTRDRAFT_116661"/>
<dbReference type="FunFam" id="2.40.70.10:FF:000115">
    <property type="entry name" value="Lysosomal aspartic protease"/>
    <property type="match status" value="1"/>
</dbReference>
<evidence type="ECO:0000256" key="5">
    <source>
        <dbReference type="PIRSR" id="PIRSR601461-1"/>
    </source>
</evidence>
<dbReference type="InterPro" id="IPR001969">
    <property type="entry name" value="Aspartic_peptidase_AS"/>
</dbReference>
<dbReference type="MEROPS" id="A01.078"/>
<protein>
    <submittedName>
        <fullName evidence="9">Acid protease</fullName>
    </submittedName>
</protein>
<dbReference type="PANTHER" id="PTHR47966">
    <property type="entry name" value="BETA-SITE APP-CLEAVING ENZYME, ISOFORM A-RELATED"/>
    <property type="match status" value="1"/>
</dbReference>
<feature type="domain" description="Peptidase A1" evidence="8">
    <location>
        <begin position="87"/>
        <end position="413"/>
    </location>
</feature>
<dbReference type="GeneID" id="19300215"/>
<dbReference type="OrthoDB" id="771136at2759"/>
<evidence type="ECO:0000259" key="8">
    <source>
        <dbReference type="PROSITE" id="PS51767"/>
    </source>
</evidence>
<evidence type="ECO:0000313" key="9">
    <source>
        <dbReference type="EMBL" id="EPQ53925.1"/>
    </source>
</evidence>
<accession>S7RI15</accession>
<dbReference type="Proteomes" id="UP000030669">
    <property type="component" value="Unassembled WGS sequence"/>
</dbReference>
<feature type="chain" id="PRO_5004544220" evidence="7">
    <location>
        <begin position="23"/>
        <end position="472"/>
    </location>
</feature>
<evidence type="ECO:0000256" key="1">
    <source>
        <dbReference type="ARBA" id="ARBA00007447"/>
    </source>
</evidence>
<evidence type="ECO:0000256" key="6">
    <source>
        <dbReference type="RuleBase" id="RU000454"/>
    </source>
</evidence>
<dbReference type="OMA" id="IFHGGTE"/>
<keyword evidence="10" id="KW-1185">Reference proteome</keyword>
<dbReference type="PROSITE" id="PS00141">
    <property type="entry name" value="ASP_PROTEASE"/>
    <property type="match status" value="1"/>
</dbReference>
<dbReference type="eggNOG" id="KOG1339">
    <property type="taxonomic scope" value="Eukaryota"/>
</dbReference>
<dbReference type="GO" id="GO:0006508">
    <property type="term" value="P:proteolysis"/>
    <property type="evidence" value="ECO:0007669"/>
    <property type="project" value="UniProtKB-KW"/>
</dbReference>
<dbReference type="InterPro" id="IPR001461">
    <property type="entry name" value="Aspartic_peptidase_A1"/>
</dbReference>
<gene>
    <name evidence="9" type="ORF">GLOTRDRAFT_116661</name>
</gene>
<feature type="signal peptide" evidence="7">
    <location>
        <begin position="1"/>
        <end position="22"/>
    </location>
</feature>
<evidence type="ECO:0000256" key="7">
    <source>
        <dbReference type="SAM" id="SignalP"/>
    </source>
</evidence>
<dbReference type="RefSeq" id="XP_007867300.1">
    <property type="nucleotide sequence ID" value="XM_007869109.1"/>
</dbReference>
<name>S7RI15_GLOTA</name>